<organism evidence="7 8">
    <name type="scientific">Salinimonas marina</name>
    <dbReference type="NCBI Taxonomy" id="2785918"/>
    <lineage>
        <taxon>Bacteria</taxon>
        <taxon>Pseudomonadati</taxon>
        <taxon>Pseudomonadota</taxon>
        <taxon>Gammaproteobacteria</taxon>
        <taxon>Alteromonadales</taxon>
        <taxon>Alteromonadaceae</taxon>
        <taxon>Alteromonas/Salinimonas group</taxon>
        <taxon>Salinimonas</taxon>
    </lineage>
</organism>
<comment type="similarity">
    <text evidence="2">Belongs to the ACC deaminase/D-cysteine desulfhydrase family.</text>
</comment>
<keyword evidence="8" id="KW-1185">Reference proteome</keyword>
<comment type="cofactor">
    <cofactor evidence="1">
        <name>pyridoxal 5'-phosphate</name>
        <dbReference type="ChEBI" id="CHEBI:597326"/>
    </cofactor>
</comment>
<dbReference type="InterPro" id="IPR036052">
    <property type="entry name" value="TrpB-like_PALP_sf"/>
</dbReference>
<dbReference type="Gene3D" id="3.40.50.1100">
    <property type="match status" value="2"/>
</dbReference>
<evidence type="ECO:0000259" key="6">
    <source>
        <dbReference type="Pfam" id="PF00291"/>
    </source>
</evidence>
<evidence type="ECO:0000256" key="1">
    <source>
        <dbReference type="ARBA" id="ARBA00001933"/>
    </source>
</evidence>
<feature type="domain" description="Tryptophan synthase beta chain-like PALP" evidence="6">
    <location>
        <begin position="38"/>
        <end position="313"/>
    </location>
</feature>
<dbReference type="Pfam" id="PF00291">
    <property type="entry name" value="PALP"/>
    <property type="match status" value="1"/>
</dbReference>
<dbReference type="RefSeq" id="WP_195811322.1">
    <property type="nucleotide sequence ID" value="NZ_CP064795.1"/>
</dbReference>
<evidence type="ECO:0000256" key="3">
    <source>
        <dbReference type="ARBA" id="ARBA00022898"/>
    </source>
</evidence>
<keyword evidence="3 5" id="KW-0663">Pyridoxal phosphate</keyword>
<proteinExistence type="inferred from homology"/>
<evidence type="ECO:0000256" key="4">
    <source>
        <dbReference type="PIRSR" id="PIRSR006278-1"/>
    </source>
</evidence>
<dbReference type="PIRSF" id="PIRSF006278">
    <property type="entry name" value="ACCD_DCysDesulf"/>
    <property type="match status" value="1"/>
</dbReference>
<accession>A0A7S9HDI5</accession>
<name>A0A7S9HDI5_9ALTE</name>
<feature type="active site" description="Nucleophile" evidence="4">
    <location>
        <position position="90"/>
    </location>
</feature>
<feature type="modified residue" description="N6-(pyridoxal phosphate)lysine" evidence="5">
    <location>
        <position position="64"/>
    </location>
</feature>
<evidence type="ECO:0000313" key="8">
    <source>
        <dbReference type="Proteomes" id="UP000595095"/>
    </source>
</evidence>
<dbReference type="EMBL" id="CP064795">
    <property type="protein sequence ID" value="QPG06245.1"/>
    <property type="molecule type" value="Genomic_DNA"/>
</dbReference>
<gene>
    <name evidence="7" type="ORF">IT774_03285</name>
</gene>
<reference evidence="7 8" key="1">
    <citation type="submission" date="2020-11" db="EMBL/GenBank/DDBJ databases">
        <title>Complete genome sequence for Salinimonas sp. strain G2-b.</title>
        <authorList>
            <person name="Park S.-J."/>
        </authorList>
    </citation>
    <scope>NUCLEOTIDE SEQUENCE [LARGE SCALE GENOMIC DNA]</scope>
    <source>
        <strain evidence="7 8">G2-b</strain>
    </source>
</reference>
<dbReference type="GO" id="GO:0019148">
    <property type="term" value="F:D-cysteine desulfhydrase activity"/>
    <property type="evidence" value="ECO:0007669"/>
    <property type="project" value="TreeGrafter"/>
</dbReference>
<dbReference type="InterPro" id="IPR001926">
    <property type="entry name" value="TrpB-like_PALP"/>
</dbReference>
<evidence type="ECO:0000256" key="2">
    <source>
        <dbReference type="ARBA" id="ARBA00008639"/>
    </source>
</evidence>
<dbReference type="AlphaFoldDB" id="A0A7S9HDI5"/>
<evidence type="ECO:0000256" key="5">
    <source>
        <dbReference type="PIRSR" id="PIRSR006278-2"/>
    </source>
</evidence>
<dbReference type="InterPro" id="IPR027278">
    <property type="entry name" value="ACCD_DCysDesulf"/>
</dbReference>
<dbReference type="SUPFAM" id="SSF53686">
    <property type="entry name" value="Tryptophan synthase beta subunit-like PLP-dependent enzymes"/>
    <property type="match status" value="1"/>
</dbReference>
<sequence>MIKHYKFVYPDFTTLLLQSSLETRLHIQRPSPLQPFAPQWPGAEQLQLFIKRDDQLHAVISGNKWRKLSQQLTQYASLPDHIVSFGGGYSNHLHALGYLCWQLGITFSAMVRGDYRNHPTPMLVDLQRWQTQICYVSRLEYQQRSDPEYLQALAQRFATRFIIPEGGSNQAAVAGIGQIVDELHAQTAPLDVIAAPVASGATLAGLAHHCAQSGARPTSILGIGVLKGEGYLESLVQALLPQPCSNWHIDHTHCGRGYAKSDTELLEFCEQMQHQYAVPVEPVYSGKLFLGVKKKIAAGEFAPGTRLVLLHTGGLQGARN</sequence>
<dbReference type="PANTHER" id="PTHR43780">
    <property type="entry name" value="1-AMINOCYCLOPROPANE-1-CARBOXYLATE DEAMINASE-RELATED"/>
    <property type="match status" value="1"/>
</dbReference>
<dbReference type="PANTHER" id="PTHR43780:SF2">
    <property type="entry name" value="1-AMINOCYCLOPROPANE-1-CARBOXYLATE DEAMINASE-RELATED"/>
    <property type="match status" value="1"/>
</dbReference>
<dbReference type="Proteomes" id="UP000595095">
    <property type="component" value="Chromosome"/>
</dbReference>
<evidence type="ECO:0000313" key="7">
    <source>
        <dbReference type="EMBL" id="QPG06245.1"/>
    </source>
</evidence>
<protein>
    <submittedName>
        <fullName evidence="7">Pyridoxal-phosphate dependent enzyme</fullName>
    </submittedName>
</protein>
<dbReference type="KEGG" id="smaa:IT774_03285"/>